<accession>A0A7I5EDD2</accession>
<dbReference type="WBParaSite" id="HCON_00162050-00001">
    <property type="protein sequence ID" value="HCON_00162050-00001"/>
    <property type="gene ID" value="HCON_00162050"/>
</dbReference>
<evidence type="ECO:0000313" key="2">
    <source>
        <dbReference type="Proteomes" id="UP000025227"/>
    </source>
</evidence>
<feature type="compositionally biased region" description="Basic residues" evidence="1">
    <location>
        <begin position="57"/>
        <end position="66"/>
    </location>
</feature>
<reference evidence="3" key="1">
    <citation type="submission" date="2020-12" db="UniProtKB">
        <authorList>
            <consortium name="WormBaseParasite"/>
        </authorList>
    </citation>
    <scope>IDENTIFICATION</scope>
    <source>
        <strain evidence="3">MHco3</strain>
    </source>
</reference>
<name>A0A7I5EDD2_HAECO</name>
<keyword evidence="2" id="KW-1185">Reference proteome</keyword>
<organism evidence="2 3">
    <name type="scientific">Haemonchus contortus</name>
    <name type="common">Barber pole worm</name>
    <dbReference type="NCBI Taxonomy" id="6289"/>
    <lineage>
        <taxon>Eukaryota</taxon>
        <taxon>Metazoa</taxon>
        <taxon>Ecdysozoa</taxon>
        <taxon>Nematoda</taxon>
        <taxon>Chromadorea</taxon>
        <taxon>Rhabditida</taxon>
        <taxon>Rhabditina</taxon>
        <taxon>Rhabditomorpha</taxon>
        <taxon>Strongyloidea</taxon>
        <taxon>Trichostrongylidae</taxon>
        <taxon>Haemonchus</taxon>
    </lineage>
</organism>
<evidence type="ECO:0000313" key="3">
    <source>
        <dbReference type="WBParaSite" id="HCON_00162050-00001"/>
    </source>
</evidence>
<proteinExistence type="predicted"/>
<evidence type="ECO:0000256" key="1">
    <source>
        <dbReference type="SAM" id="MobiDB-lite"/>
    </source>
</evidence>
<dbReference type="AlphaFoldDB" id="A0A7I5EDD2"/>
<feature type="region of interest" description="Disordered" evidence="1">
    <location>
        <begin position="35"/>
        <end position="86"/>
    </location>
</feature>
<protein>
    <submittedName>
        <fullName evidence="3">Uncharacterized protein</fullName>
    </submittedName>
</protein>
<dbReference type="Proteomes" id="UP000025227">
    <property type="component" value="Unplaced"/>
</dbReference>
<sequence length="86" mass="10150">MAYLEVDDPEQLDCEMSLQVIIRLLRRTQTEALRKRRYPSLTGVQGGSNDEETRTPTTKKKKKKEKKKNDSIRSSFLSRQQNEHRK</sequence>